<comment type="caution">
    <text evidence="1">The sequence shown here is derived from an EMBL/GenBank/DDBJ whole genome shotgun (WGS) entry which is preliminary data.</text>
</comment>
<dbReference type="RefSeq" id="WP_032083067.1">
    <property type="nucleotide sequence ID" value="NZ_BGJW01000022.1"/>
</dbReference>
<protein>
    <submittedName>
        <fullName evidence="1">Uncharacterized protein</fullName>
    </submittedName>
</protein>
<reference evidence="1 2" key="1">
    <citation type="submission" date="2019-10" db="EMBL/GenBank/DDBJ databases">
        <title>Antimicrobial-resistant enteric bacteria are widely distributed amongst people, animals and the environment in northern Tanzania.</title>
        <authorList>
            <person name="Subbiah M."/>
            <person name="Call D.R."/>
        </authorList>
    </citation>
    <scope>NUCLEOTIDE SEQUENCE [LARGE SCALE GENOMIC DNA]</scope>
    <source>
        <strain evidence="1 2">TzEc067</strain>
    </source>
</reference>
<dbReference type="Proteomes" id="UP000437875">
    <property type="component" value="Unassembled WGS sequence"/>
</dbReference>
<sequence length="74" mass="8090">MNTIKTTINNDLSHDGINAELRAIKLAIALMATRLPPELRSDCVTDALKSTGDKHATELANLIQQFIDEANSQN</sequence>
<dbReference type="EMBL" id="WSGM01000009">
    <property type="protein sequence ID" value="KAE9730129.1"/>
    <property type="molecule type" value="Genomic_DNA"/>
</dbReference>
<proteinExistence type="predicted"/>
<organism evidence="1 2">
    <name type="scientific">Escherichia coli</name>
    <dbReference type="NCBI Taxonomy" id="562"/>
    <lineage>
        <taxon>Bacteria</taxon>
        <taxon>Pseudomonadati</taxon>
        <taxon>Pseudomonadota</taxon>
        <taxon>Gammaproteobacteria</taxon>
        <taxon>Enterobacterales</taxon>
        <taxon>Enterobacteriaceae</taxon>
        <taxon>Escherichia</taxon>
    </lineage>
</organism>
<evidence type="ECO:0000313" key="1">
    <source>
        <dbReference type="EMBL" id="KAE9730129.1"/>
    </source>
</evidence>
<gene>
    <name evidence="1" type="ORF">GP711_15670</name>
</gene>
<evidence type="ECO:0000313" key="2">
    <source>
        <dbReference type="Proteomes" id="UP000437875"/>
    </source>
</evidence>
<name>A0A6D0FZH8_ECOLX</name>
<accession>A0A6D0FZH8</accession>
<dbReference type="AlphaFoldDB" id="A0A6D0FZH8"/>